<reference evidence="3 4" key="1">
    <citation type="journal article" date="2010" name="DNA Res.">
        <title>Genome sequence of Kitasatospora setae NBRC 14216T: an evolutionary snapshot of the family Streptomycetaceae.</title>
        <authorList>
            <person name="Ichikawa N."/>
            <person name="Oguchi A."/>
            <person name="Ikeda H."/>
            <person name="Ishikawa J."/>
            <person name="Kitani S."/>
            <person name="Watanabe Y."/>
            <person name="Nakamura S."/>
            <person name="Katano Y."/>
            <person name="Kishi E."/>
            <person name="Sasagawa M."/>
            <person name="Ankai A."/>
            <person name="Fukui S."/>
            <person name="Hashimoto Y."/>
            <person name="Kamata S."/>
            <person name="Otoguro M."/>
            <person name="Tanikawa S."/>
            <person name="Nihira T."/>
            <person name="Horinouchi S."/>
            <person name="Ohnishi Y."/>
            <person name="Hayakawa M."/>
            <person name="Kuzuyama T."/>
            <person name="Arisawa A."/>
            <person name="Nomoto F."/>
            <person name="Miura H."/>
            <person name="Takahashi Y."/>
            <person name="Fujita N."/>
        </authorList>
    </citation>
    <scope>NUCLEOTIDE SEQUENCE [LARGE SCALE GENOMIC DNA]</scope>
    <source>
        <strain evidence="4">ATCC 33774 / DSM 43861 / JCM 3304 / KCC A-0304 / NBRC 14216 / KM-6054</strain>
    </source>
</reference>
<dbReference type="Pfam" id="PF00239">
    <property type="entry name" value="Resolvase"/>
    <property type="match status" value="1"/>
</dbReference>
<name>E4NHP7_KITSK</name>
<evidence type="ECO:0000259" key="2">
    <source>
        <dbReference type="PROSITE" id="PS51737"/>
    </source>
</evidence>
<evidence type="ECO:0000259" key="1">
    <source>
        <dbReference type="PROSITE" id="PS51736"/>
    </source>
</evidence>
<dbReference type="PATRIC" id="fig|452652.3.peg.5238"/>
<dbReference type="STRING" id="452652.KSE_52510"/>
<feature type="domain" description="Recombinase" evidence="2">
    <location>
        <begin position="178"/>
        <end position="280"/>
    </location>
</feature>
<dbReference type="PANTHER" id="PTHR30461">
    <property type="entry name" value="DNA-INVERTASE FROM LAMBDOID PROPHAGE"/>
    <property type="match status" value="1"/>
</dbReference>
<dbReference type="InterPro" id="IPR038109">
    <property type="entry name" value="DNA_bind_recomb_sf"/>
</dbReference>
<dbReference type="InterPro" id="IPR036162">
    <property type="entry name" value="Resolvase-like_N_sf"/>
</dbReference>
<dbReference type="HOGENOM" id="CLU_010686_18_18_11"/>
<accession>E4NHP7</accession>
<dbReference type="InterPro" id="IPR025827">
    <property type="entry name" value="Zn_ribbon_recom_dom"/>
</dbReference>
<dbReference type="Pfam" id="PF07508">
    <property type="entry name" value="Recombinase"/>
    <property type="match status" value="1"/>
</dbReference>
<dbReference type="SUPFAM" id="SSF53041">
    <property type="entry name" value="Resolvase-like"/>
    <property type="match status" value="1"/>
</dbReference>
<dbReference type="CDD" id="cd00338">
    <property type="entry name" value="Ser_Recombinase"/>
    <property type="match status" value="1"/>
</dbReference>
<organism evidence="3 4">
    <name type="scientific">Kitasatospora setae (strain ATCC 33774 / DSM 43861 / JCM 3304 / KCC A-0304 / NBRC 14216 / KM-6054)</name>
    <name type="common">Streptomyces setae</name>
    <dbReference type="NCBI Taxonomy" id="452652"/>
    <lineage>
        <taxon>Bacteria</taxon>
        <taxon>Bacillati</taxon>
        <taxon>Actinomycetota</taxon>
        <taxon>Actinomycetes</taxon>
        <taxon>Kitasatosporales</taxon>
        <taxon>Streptomycetaceae</taxon>
        <taxon>Kitasatospora</taxon>
    </lineage>
</organism>
<dbReference type="InterPro" id="IPR050639">
    <property type="entry name" value="SSR_resolvase"/>
</dbReference>
<dbReference type="Proteomes" id="UP000007076">
    <property type="component" value="Chromosome"/>
</dbReference>
<protein>
    <submittedName>
        <fullName evidence="3">Putative recombinase</fullName>
    </submittedName>
</protein>
<dbReference type="eggNOG" id="COG1961">
    <property type="taxonomic scope" value="Bacteria"/>
</dbReference>
<dbReference type="RefSeq" id="WP_014138324.1">
    <property type="nucleotide sequence ID" value="NC_016109.1"/>
</dbReference>
<dbReference type="PANTHER" id="PTHR30461:SF23">
    <property type="entry name" value="DNA RECOMBINASE-RELATED"/>
    <property type="match status" value="1"/>
</dbReference>
<dbReference type="PROSITE" id="PS51737">
    <property type="entry name" value="RECOMBINASE_DNA_BIND"/>
    <property type="match status" value="1"/>
</dbReference>
<gene>
    <name evidence="3" type="ordered locus">KSE_52510</name>
</gene>
<dbReference type="KEGG" id="ksk:KSE_52510"/>
<dbReference type="Gene3D" id="3.90.1750.20">
    <property type="entry name" value="Putative Large Serine Recombinase, Chain B, Domain 2"/>
    <property type="match status" value="1"/>
</dbReference>
<evidence type="ECO:0000313" key="3">
    <source>
        <dbReference type="EMBL" id="BAJ31027.1"/>
    </source>
</evidence>
<dbReference type="PROSITE" id="PS51736">
    <property type="entry name" value="RECOMBINASES_3"/>
    <property type="match status" value="1"/>
</dbReference>
<dbReference type="Pfam" id="PF13408">
    <property type="entry name" value="Zn_ribbon_recom"/>
    <property type="match status" value="1"/>
</dbReference>
<dbReference type="SMART" id="SM00857">
    <property type="entry name" value="Resolvase"/>
    <property type="match status" value="1"/>
</dbReference>
<evidence type="ECO:0000313" key="4">
    <source>
        <dbReference type="Proteomes" id="UP000007076"/>
    </source>
</evidence>
<dbReference type="GO" id="GO:0000150">
    <property type="term" value="F:DNA strand exchange activity"/>
    <property type="evidence" value="ECO:0007669"/>
    <property type="project" value="InterPro"/>
</dbReference>
<dbReference type="EMBL" id="AP010968">
    <property type="protein sequence ID" value="BAJ31027.1"/>
    <property type="molecule type" value="Genomic_DNA"/>
</dbReference>
<dbReference type="AlphaFoldDB" id="E4NHP7"/>
<dbReference type="InterPro" id="IPR006119">
    <property type="entry name" value="Resolv_N"/>
</dbReference>
<dbReference type="Gene3D" id="3.40.50.1390">
    <property type="entry name" value="Resolvase, N-terminal catalytic domain"/>
    <property type="match status" value="1"/>
</dbReference>
<proteinExistence type="predicted"/>
<dbReference type="GO" id="GO:0003677">
    <property type="term" value="F:DNA binding"/>
    <property type="evidence" value="ECO:0007669"/>
    <property type="project" value="InterPro"/>
</dbReference>
<keyword evidence="4" id="KW-1185">Reference proteome</keyword>
<sequence length="497" mass="55912">MSLLSVSSPTLVPHQRLCDTAIYARLSRDRQRLSENVNIQIAECQAFADEQGWPVVGVFPDDDVSASKFSKKPRDQYELMLAAVRRGEINIILITEMPRLYRRMEELLDVIRLAETTKLRLLITTDGISYDLSTAEGIHAAINAVNNAMLESARTSKRIKRKQAVRAKQGKVHGGGRPYGYEADGLTIRESEAEVIREAAERFIIGESCRDLVCDFNARGIRTATGKLWRIENLQRTLLKKRYIGVREYDGQEYPAEWPAILTREQWEQMEARRLSRSHGWPKGKTGTRKYLLSGGLIYCGRCGGEMVGNGRTAESGRSAVLRYRCRRTDNHGNTIGCGKTFRIAAPVELLVKEAVLTAFDDPKIAVLLAPKGDEDQIRELVKTYEARKAKVDQLVTDYATGVLTREQFILAKQVAEAAIQEIRELLAQAQQQTALAQVPANQSIREAWDTAGLAWRQKIVGLVVEKVVIVPGGRPGSKTWRGFRFDPEFVRIEWKA</sequence>
<feature type="domain" description="Resolvase/invertase-type recombinase catalytic" evidence="1">
    <location>
        <begin position="19"/>
        <end position="170"/>
    </location>
</feature>
<dbReference type="InterPro" id="IPR011109">
    <property type="entry name" value="DNA_bind_recombinase_dom"/>
</dbReference>